<dbReference type="SMART" id="SM00849">
    <property type="entry name" value="Lactamase_B"/>
    <property type="match status" value="1"/>
</dbReference>
<evidence type="ECO:0000313" key="3">
    <source>
        <dbReference type="Proteomes" id="UP000481043"/>
    </source>
</evidence>
<dbReference type="AlphaFoldDB" id="A0A6M0Q622"/>
<proteinExistence type="predicted"/>
<dbReference type="Pfam" id="PF00753">
    <property type="entry name" value="Lactamase_B"/>
    <property type="match status" value="1"/>
</dbReference>
<keyword evidence="3" id="KW-1185">Reference proteome</keyword>
<protein>
    <submittedName>
        <fullName evidence="2">MBL fold metallo-hydrolase</fullName>
    </submittedName>
</protein>
<dbReference type="RefSeq" id="WP_163177290.1">
    <property type="nucleotide sequence ID" value="NZ_JAAIWM010000001.1"/>
</dbReference>
<dbReference type="GO" id="GO:0016787">
    <property type="term" value="F:hydrolase activity"/>
    <property type="evidence" value="ECO:0007669"/>
    <property type="project" value="UniProtKB-KW"/>
</dbReference>
<keyword evidence="2" id="KW-0378">Hydrolase</keyword>
<accession>A0A6M0Q622</accession>
<dbReference type="Proteomes" id="UP000481043">
    <property type="component" value="Unassembled WGS sequence"/>
</dbReference>
<evidence type="ECO:0000313" key="2">
    <source>
        <dbReference type="EMBL" id="NEY70568.1"/>
    </source>
</evidence>
<dbReference type="EMBL" id="JAAIWM010000001">
    <property type="protein sequence ID" value="NEY70568.1"/>
    <property type="molecule type" value="Genomic_DNA"/>
</dbReference>
<feature type="domain" description="Metallo-beta-lactamase" evidence="1">
    <location>
        <begin position="16"/>
        <end position="207"/>
    </location>
</feature>
<dbReference type="Gene3D" id="3.60.15.10">
    <property type="entry name" value="Ribonuclease Z/Hydroxyacylglutathione hydrolase-like"/>
    <property type="match status" value="1"/>
</dbReference>
<comment type="caution">
    <text evidence="2">The sequence shown here is derived from an EMBL/GenBank/DDBJ whole genome shotgun (WGS) entry which is preliminary data.</text>
</comment>
<reference evidence="2 3" key="1">
    <citation type="submission" date="2020-02" db="EMBL/GenBank/DDBJ databases">
        <title>Bacillus aquiflavi sp. nov., isolated from yellow water of strong flavor Chinese baijiu in Yibin region of China.</title>
        <authorList>
            <person name="Xie J."/>
        </authorList>
    </citation>
    <scope>NUCLEOTIDE SEQUENCE [LARGE SCALE GENOMIC DNA]</scope>
    <source>
        <strain evidence="2 3">SA4</strain>
    </source>
</reference>
<dbReference type="PANTHER" id="PTHR42951">
    <property type="entry name" value="METALLO-BETA-LACTAMASE DOMAIN-CONTAINING"/>
    <property type="match status" value="1"/>
</dbReference>
<dbReference type="PANTHER" id="PTHR42951:SF14">
    <property type="entry name" value="METALLO-BETA-LACTAMASE SUPERFAMILY PROTEIN"/>
    <property type="match status" value="1"/>
</dbReference>
<gene>
    <name evidence="2" type="ORF">G4D63_02330</name>
</gene>
<sequence>MELIEICRDTYYFKSAVNIGYVHLKEQEKGMLIDAGLDSQSMKKVIKKLEEKKLPLTHLIITHSHADHYGGAAYLQSTKNIYTIAPQIEEAILRNPILASVAFSHGNYPIEEIRNKFIEGQALEIDEVVDEGKYEVDGFSIELISLPGHSVNQMGILMNDILFAADSYFGIESLDKHKIPYIIDLEQTLSSLDKLSNLKCSGTVPGHGIYEENFQETVHANKKVHQEILSSMRDIIDSYDDNGISHEQIVKQMCDRWDIKLFNMTSFVLYRTAITAYLTKLYKDQQVTLEIIDNTINIKQKKEEKLST</sequence>
<dbReference type="SUPFAM" id="SSF56281">
    <property type="entry name" value="Metallo-hydrolase/oxidoreductase"/>
    <property type="match status" value="1"/>
</dbReference>
<dbReference type="CDD" id="cd07743">
    <property type="entry name" value="metallo-hydrolase-like_MBL-fold"/>
    <property type="match status" value="1"/>
</dbReference>
<dbReference type="InterPro" id="IPR050855">
    <property type="entry name" value="NDM-1-like"/>
</dbReference>
<evidence type="ECO:0000259" key="1">
    <source>
        <dbReference type="SMART" id="SM00849"/>
    </source>
</evidence>
<organism evidence="2 3">
    <name type="scientific">Bacillus mesophilus</name>
    <dbReference type="NCBI Taxonomy" id="1808955"/>
    <lineage>
        <taxon>Bacteria</taxon>
        <taxon>Bacillati</taxon>
        <taxon>Bacillota</taxon>
        <taxon>Bacilli</taxon>
        <taxon>Bacillales</taxon>
        <taxon>Bacillaceae</taxon>
        <taxon>Bacillus</taxon>
    </lineage>
</organism>
<name>A0A6M0Q622_9BACI</name>
<dbReference type="InterPro" id="IPR001279">
    <property type="entry name" value="Metallo-B-lactamas"/>
</dbReference>
<dbReference type="InterPro" id="IPR036866">
    <property type="entry name" value="RibonucZ/Hydroxyglut_hydro"/>
</dbReference>